<dbReference type="PROSITE" id="PS00430">
    <property type="entry name" value="TONB_DEPENDENT_REC_1"/>
    <property type="match status" value="1"/>
</dbReference>
<dbReference type="InterPro" id="IPR010916">
    <property type="entry name" value="TonB_box_CS"/>
</dbReference>
<dbReference type="Gene3D" id="2.40.170.20">
    <property type="entry name" value="TonB-dependent receptor, beta-barrel domain"/>
    <property type="match status" value="1"/>
</dbReference>
<feature type="domain" description="TonB-dependent receptor-like beta-barrel" evidence="13">
    <location>
        <begin position="440"/>
        <end position="957"/>
    </location>
</feature>
<keyword evidence="5 12" id="KW-0732">Signal</keyword>
<evidence type="ECO:0000256" key="12">
    <source>
        <dbReference type="SAM" id="SignalP"/>
    </source>
</evidence>
<dbReference type="InterPro" id="IPR000531">
    <property type="entry name" value="Beta-barrel_TonB"/>
</dbReference>
<dbReference type="InterPro" id="IPR012910">
    <property type="entry name" value="Plug_dom"/>
</dbReference>
<keyword evidence="6 10" id="KW-0798">TonB box</keyword>
<dbReference type="EMBL" id="CP017075">
    <property type="protein sequence ID" value="AOR76748.1"/>
    <property type="molecule type" value="Genomic_DNA"/>
</dbReference>
<evidence type="ECO:0000259" key="14">
    <source>
        <dbReference type="Pfam" id="PF07715"/>
    </source>
</evidence>
<feature type="signal peptide" evidence="12">
    <location>
        <begin position="1"/>
        <end position="29"/>
    </location>
</feature>
<evidence type="ECO:0000256" key="9">
    <source>
        <dbReference type="PROSITE-ProRule" id="PRU01360"/>
    </source>
</evidence>
<name>A0A1D8A3Q5_9SPHN</name>
<dbReference type="AlphaFoldDB" id="A0A1D8A3Q5"/>
<evidence type="ECO:0000256" key="6">
    <source>
        <dbReference type="ARBA" id="ARBA00023077"/>
    </source>
</evidence>
<accession>A0A1D8A3Q5</accession>
<keyword evidence="4 9" id="KW-0812">Transmembrane</keyword>
<organism evidence="15 16">
    <name type="scientific">Novosphingobium resinovorum</name>
    <dbReference type="NCBI Taxonomy" id="158500"/>
    <lineage>
        <taxon>Bacteria</taxon>
        <taxon>Pseudomonadati</taxon>
        <taxon>Pseudomonadota</taxon>
        <taxon>Alphaproteobacteria</taxon>
        <taxon>Sphingomonadales</taxon>
        <taxon>Sphingomonadaceae</taxon>
        <taxon>Novosphingobium</taxon>
    </lineage>
</organism>
<dbReference type="InterPro" id="IPR036942">
    <property type="entry name" value="Beta-barrel_TonB_sf"/>
</dbReference>
<dbReference type="SUPFAM" id="SSF56935">
    <property type="entry name" value="Porins"/>
    <property type="match status" value="1"/>
</dbReference>
<dbReference type="OrthoDB" id="7051241at2"/>
<evidence type="ECO:0000313" key="15">
    <source>
        <dbReference type="EMBL" id="AOR76748.1"/>
    </source>
</evidence>
<evidence type="ECO:0000256" key="11">
    <source>
        <dbReference type="RuleBase" id="RU003357"/>
    </source>
</evidence>
<evidence type="ECO:0000256" key="10">
    <source>
        <dbReference type="PROSITE-ProRule" id="PRU10143"/>
    </source>
</evidence>
<evidence type="ECO:0000256" key="2">
    <source>
        <dbReference type="ARBA" id="ARBA00022448"/>
    </source>
</evidence>
<sequence>MMKTARSALLLGVAAIPAIAAVAAAPARAQDSTQAAESSDTADSIIVTGTRIARPGLDTANPVTVVTSKDLTDAGTTNVTDYLKTIPALQASLSSYNNSGDRAAIGFTGLNLLDLRNLGYQRTLVLIDGRRQVASVDGTQAVDINTIPSDLLERVEVLTGGASAIYGADGVSGVVNFIQKKDFEGVTGRVQTGISKYGDAGQRLISLTAGHNFADGRGNFAVAWEHAEEDRLSSHRRKYLDGENRTGFYLNADDTETGSQNNDGIPDYIPLKGVRYNDTSPAGAIDVDFDFAPDFVGGLGQRYDPGVFVPNFYQQGGSGTLTSLYGNDLLPEINRDVVSGLFHFDFSDAFKLYAEGKYARSRSFSLAQPTWDYYLFIPEDNPYIPDAVRAAIDPANGGVLVNRDNFDFGRRGEDITRKTLRGVIGARGEISPNLSYDVSYVYGQTKVRSHYTNNMITDRYLAAIDAVSDGNGGATCRVNLDPTWTPNQPFGDYGTRSIIPPTTFSSGDCMPLNLFGENNASNRAALDWIMADTVDRTTLTQHVVSGSLTGNTEGLFELPGGAIGFAVGGEYRKEKSSFVADELAAQGLTFTNSLGNTQGQFDVWEAFGEVDVPILADMPFAKRLGLNGAFRYSDYSSIGSTNAWKVGGEWAPARDITFRGTYSKAVRAPNIGELYGQQSQTYEFIDDPCGSDYLQNGTQYRVTNCQALLSGLGVADPANYNDTRGSNIPGFSGGNPDLREETAKTWTAGVVLQPSFIPRLTITADWYDIRIKNAITTVDAQTVADLCVDQASLDNQYCSTITRQNGGQNAGYITSFLVGPLNVANMHTSGLDFQVNYTVPTDKYGVFGARVVGNYLHRLTEIPIPGADPVNNAYVAGNIAPKFQVTTDITWAKGPFSLDWQINYYSKMYRYDRQTVANNPDVVAPEYMKIKERFSHDLSFTYDVGDEFTIYGGINNLFDQKPDFASLNTPVSAIGRYFFMGAKVKLADLFGGAR</sequence>
<evidence type="ECO:0000256" key="7">
    <source>
        <dbReference type="ARBA" id="ARBA00023136"/>
    </source>
</evidence>
<protein>
    <submittedName>
        <fullName evidence="15">TonB-dependent receptor</fullName>
    </submittedName>
</protein>
<dbReference type="Pfam" id="PF07715">
    <property type="entry name" value="Plug"/>
    <property type="match status" value="1"/>
</dbReference>
<evidence type="ECO:0000256" key="4">
    <source>
        <dbReference type="ARBA" id="ARBA00022692"/>
    </source>
</evidence>
<evidence type="ECO:0000256" key="3">
    <source>
        <dbReference type="ARBA" id="ARBA00022452"/>
    </source>
</evidence>
<feature type="short sequence motif" description="TonB box" evidence="10">
    <location>
        <begin position="44"/>
        <end position="50"/>
    </location>
</feature>
<proteinExistence type="inferred from homology"/>
<keyword evidence="8 9" id="KW-0998">Cell outer membrane</keyword>
<evidence type="ECO:0000259" key="13">
    <source>
        <dbReference type="Pfam" id="PF00593"/>
    </source>
</evidence>
<dbReference type="Proteomes" id="UP000094626">
    <property type="component" value="Chromosome"/>
</dbReference>
<keyword evidence="16" id="KW-1185">Reference proteome</keyword>
<evidence type="ECO:0000256" key="1">
    <source>
        <dbReference type="ARBA" id="ARBA00004571"/>
    </source>
</evidence>
<dbReference type="Pfam" id="PF00593">
    <property type="entry name" value="TonB_dep_Rec_b-barrel"/>
    <property type="match status" value="1"/>
</dbReference>
<dbReference type="GO" id="GO:0009279">
    <property type="term" value="C:cell outer membrane"/>
    <property type="evidence" value="ECO:0007669"/>
    <property type="project" value="UniProtKB-SubCell"/>
</dbReference>
<comment type="similarity">
    <text evidence="9 11">Belongs to the TonB-dependent receptor family.</text>
</comment>
<gene>
    <name evidence="15" type="ORF">BES08_08315</name>
</gene>
<keyword evidence="2 9" id="KW-0813">Transport</keyword>
<reference evidence="16" key="1">
    <citation type="journal article" date="2017" name="J. Biotechnol.">
        <title>Complete genome sequence of Novosphingobium resinovorum SA1, a versatile xenobiotic-degrading bacterium capable of utilizing sulfanilic acid.</title>
        <authorList>
            <person name="Hegedus B."/>
            <person name="Kos P.B."/>
            <person name="Balint B."/>
            <person name="Maroti G."/>
            <person name="Gan H.M."/>
            <person name="Perei K."/>
            <person name="Rakhely G."/>
        </authorList>
    </citation>
    <scope>NUCLEOTIDE SEQUENCE [LARGE SCALE GENOMIC DNA]</scope>
    <source>
        <strain evidence="16">SA1</strain>
    </source>
</reference>
<keyword evidence="15" id="KW-0675">Receptor</keyword>
<dbReference type="PANTHER" id="PTHR47234:SF2">
    <property type="entry name" value="TONB-DEPENDENT RECEPTOR"/>
    <property type="match status" value="1"/>
</dbReference>
<evidence type="ECO:0000256" key="5">
    <source>
        <dbReference type="ARBA" id="ARBA00022729"/>
    </source>
</evidence>
<feature type="chain" id="PRO_5009104641" evidence="12">
    <location>
        <begin position="30"/>
        <end position="994"/>
    </location>
</feature>
<keyword evidence="7 9" id="KW-0472">Membrane</keyword>
<dbReference type="InterPro" id="IPR037066">
    <property type="entry name" value="Plug_dom_sf"/>
</dbReference>
<evidence type="ECO:0000256" key="8">
    <source>
        <dbReference type="ARBA" id="ARBA00023237"/>
    </source>
</evidence>
<dbReference type="PROSITE" id="PS52016">
    <property type="entry name" value="TONB_DEPENDENT_REC_3"/>
    <property type="match status" value="1"/>
</dbReference>
<dbReference type="InterPro" id="IPR039426">
    <property type="entry name" value="TonB-dep_rcpt-like"/>
</dbReference>
<dbReference type="PANTHER" id="PTHR47234">
    <property type="match status" value="1"/>
</dbReference>
<comment type="subcellular location">
    <subcellularLocation>
        <location evidence="1 9">Cell outer membrane</location>
        <topology evidence="1 9">Multi-pass membrane protein</topology>
    </subcellularLocation>
</comment>
<dbReference type="Gene3D" id="2.170.130.10">
    <property type="entry name" value="TonB-dependent receptor, plug domain"/>
    <property type="match status" value="1"/>
</dbReference>
<keyword evidence="3 9" id="KW-1134">Transmembrane beta strand</keyword>
<feature type="domain" description="TonB-dependent receptor plug" evidence="14">
    <location>
        <begin position="58"/>
        <end position="174"/>
    </location>
</feature>
<evidence type="ECO:0000313" key="16">
    <source>
        <dbReference type="Proteomes" id="UP000094626"/>
    </source>
</evidence>
<dbReference type="KEGG" id="nre:BES08_08315"/>